<sequence>MKITQTTPDVFVTGARTLGCAIPAITMAMGIIWGMMAILTLDKGIPNKIFAMVFFGIFVVLFLAMRLPSVYRNQLVLNRPGGVAELRLAA</sequence>
<evidence type="ECO:0000256" key="1">
    <source>
        <dbReference type="SAM" id="Phobius"/>
    </source>
</evidence>
<reference evidence="2 3" key="1">
    <citation type="submission" date="2022-01" db="EMBL/GenBank/DDBJ databases">
        <title>Octadecabacter sp. nov., isolated from a marine alga.</title>
        <authorList>
            <person name="Jin M.S."/>
            <person name="Kim H.M."/>
            <person name="Han D.M."/>
            <person name="Jung J.J."/>
            <person name="Jeon C.O."/>
        </authorList>
    </citation>
    <scope>NUCLEOTIDE SEQUENCE [LARGE SCALE GENOMIC DNA]</scope>
    <source>
        <strain evidence="2 3">G9-8</strain>
    </source>
</reference>
<keyword evidence="3" id="KW-1185">Reference proteome</keyword>
<feature type="transmembrane region" description="Helical" evidence="1">
    <location>
        <begin position="45"/>
        <end position="65"/>
    </location>
</feature>
<protein>
    <recommendedName>
        <fullName evidence="4">Type IV secretion system protein VirB3</fullName>
    </recommendedName>
</protein>
<dbReference type="Proteomes" id="UP001200557">
    <property type="component" value="Unassembled WGS sequence"/>
</dbReference>
<dbReference type="RefSeq" id="WP_235225169.1">
    <property type="nucleotide sequence ID" value="NZ_JAKGAQ010000002.1"/>
</dbReference>
<accession>A0ABS9CV57</accession>
<evidence type="ECO:0008006" key="4">
    <source>
        <dbReference type="Google" id="ProtNLM"/>
    </source>
</evidence>
<feature type="transmembrane region" description="Helical" evidence="1">
    <location>
        <begin position="20"/>
        <end position="39"/>
    </location>
</feature>
<evidence type="ECO:0000313" key="3">
    <source>
        <dbReference type="Proteomes" id="UP001200557"/>
    </source>
</evidence>
<evidence type="ECO:0000313" key="2">
    <source>
        <dbReference type="EMBL" id="MCF2871048.1"/>
    </source>
</evidence>
<name>A0ABS9CV57_9RHOB</name>
<keyword evidence="1" id="KW-0812">Transmembrane</keyword>
<proteinExistence type="predicted"/>
<comment type="caution">
    <text evidence="2">The sequence shown here is derived from an EMBL/GenBank/DDBJ whole genome shotgun (WGS) entry which is preliminary data.</text>
</comment>
<dbReference type="EMBL" id="JAKGAQ010000002">
    <property type="protein sequence ID" value="MCF2871048.1"/>
    <property type="molecule type" value="Genomic_DNA"/>
</dbReference>
<gene>
    <name evidence="2" type="ORF">L0664_08215</name>
</gene>
<organism evidence="2 3">
    <name type="scientific">Octadecabacter dasysiphoniae</name>
    <dbReference type="NCBI Taxonomy" id="2909341"/>
    <lineage>
        <taxon>Bacteria</taxon>
        <taxon>Pseudomonadati</taxon>
        <taxon>Pseudomonadota</taxon>
        <taxon>Alphaproteobacteria</taxon>
        <taxon>Rhodobacterales</taxon>
        <taxon>Roseobacteraceae</taxon>
        <taxon>Octadecabacter</taxon>
    </lineage>
</organism>
<keyword evidence="1" id="KW-0472">Membrane</keyword>
<keyword evidence="1" id="KW-1133">Transmembrane helix</keyword>